<feature type="non-terminal residue" evidence="8">
    <location>
        <position position="108"/>
    </location>
</feature>
<feature type="domain" description="RNase H type-1" evidence="7">
    <location>
        <begin position="15"/>
        <end position="108"/>
    </location>
</feature>
<evidence type="ECO:0000256" key="1">
    <source>
        <dbReference type="ARBA" id="ARBA00022679"/>
    </source>
</evidence>
<evidence type="ECO:0000313" key="8">
    <source>
        <dbReference type="EMBL" id="NWU88006.1"/>
    </source>
</evidence>
<accession>A0A7K6AG79</accession>
<dbReference type="GO" id="GO:0035613">
    <property type="term" value="F:RNA stem-loop binding"/>
    <property type="evidence" value="ECO:0007669"/>
    <property type="project" value="TreeGrafter"/>
</dbReference>
<dbReference type="InterPro" id="IPR002156">
    <property type="entry name" value="RNaseH_domain"/>
</dbReference>
<dbReference type="InterPro" id="IPR012337">
    <property type="entry name" value="RNaseH-like_sf"/>
</dbReference>
<keyword evidence="4" id="KW-0255">Endonuclease</keyword>
<dbReference type="PANTHER" id="PTHR41694">
    <property type="entry name" value="ENDOGENOUS RETROVIRUS GROUP K MEMBER POL PROTEIN"/>
    <property type="match status" value="1"/>
</dbReference>
<dbReference type="GO" id="GO:0003964">
    <property type="term" value="F:RNA-directed DNA polymerase activity"/>
    <property type="evidence" value="ECO:0007669"/>
    <property type="project" value="UniProtKB-KW"/>
</dbReference>
<evidence type="ECO:0000256" key="4">
    <source>
        <dbReference type="ARBA" id="ARBA00022759"/>
    </source>
</evidence>
<dbReference type="PROSITE" id="PS50879">
    <property type="entry name" value="RNASE_H_1"/>
    <property type="match status" value="1"/>
</dbReference>
<dbReference type="AlphaFoldDB" id="A0A7K6AG79"/>
<keyword evidence="3" id="KW-0540">Nuclease</keyword>
<keyword evidence="1" id="KW-0808">Transferase</keyword>
<reference evidence="8 9" key="1">
    <citation type="submission" date="2019-09" db="EMBL/GenBank/DDBJ databases">
        <title>Bird 10,000 Genomes (B10K) Project - Family phase.</title>
        <authorList>
            <person name="Zhang G."/>
        </authorList>
    </citation>
    <scope>NUCLEOTIDE SEQUENCE [LARGE SCALE GENOMIC DNA]</scope>
    <source>
        <strain evidence="8">B10K-DU-028-75</strain>
        <tissue evidence="8">Mixed tissue sample</tissue>
    </source>
</reference>
<evidence type="ECO:0000256" key="3">
    <source>
        <dbReference type="ARBA" id="ARBA00022722"/>
    </source>
</evidence>
<dbReference type="Gene3D" id="3.30.420.10">
    <property type="entry name" value="Ribonuclease H-like superfamily/Ribonuclease H"/>
    <property type="match status" value="1"/>
</dbReference>
<dbReference type="InterPro" id="IPR036397">
    <property type="entry name" value="RNaseH_sf"/>
</dbReference>
<keyword evidence="5" id="KW-0378">Hydrolase</keyword>
<dbReference type="Proteomes" id="UP000550309">
    <property type="component" value="Unassembled WGS sequence"/>
</dbReference>
<sequence>EWDWVVKPLRSEKPIPRALTVFTDAGKKSRKAVATWKEGQNWAYQLLEAKKDDTLQTLELLAVMWSVTHFSQELNIVTDSLYVAGIAQRIEDAVIKEVQNHRLFQLLT</sequence>
<name>A0A7K6AG79_ONYCO</name>
<organism evidence="8 9">
    <name type="scientific">Onychorhynchus coronatus</name>
    <name type="common">Royal flycatcher</name>
    <dbReference type="NCBI Taxonomy" id="360224"/>
    <lineage>
        <taxon>Eukaryota</taxon>
        <taxon>Metazoa</taxon>
        <taxon>Chordata</taxon>
        <taxon>Craniata</taxon>
        <taxon>Vertebrata</taxon>
        <taxon>Euteleostomi</taxon>
        <taxon>Archelosauria</taxon>
        <taxon>Archosauria</taxon>
        <taxon>Dinosauria</taxon>
        <taxon>Saurischia</taxon>
        <taxon>Theropoda</taxon>
        <taxon>Coelurosauria</taxon>
        <taxon>Aves</taxon>
        <taxon>Neognathae</taxon>
        <taxon>Neoaves</taxon>
        <taxon>Telluraves</taxon>
        <taxon>Australaves</taxon>
        <taxon>Passeriformes</taxon>
        <taxon>Tyrannidae</taxon>
        <taxon>Onychorhynchus</taxon>
    </lineage>
</organism>
<evidence type="ECO:0000313" key="9">
    <source>
        <dbReference type="Proteomes" id="UP000550309"/>
    </source>
</evidence>
<keyword evidence="6" id="KW-0695">RNA-directed DNA polymerase</keyword>
<dbReference type="EMBL" id="VZRK01001111">
    <property type="protein sequence ID" value="NWU88006.1"/>
    <property type="molecule type" value="Genomic_DNA"/>
</dbReference>
<feature type="non-terminal residue" evidence="8">
    <location>
        <position position="1"/>
    </location>
</feature>
<evidence type="ECO:0000256" key="6">
    <source>
        <dbReference type="ARBA" id="ARBA00022918"/>
    </source>
</evidence>
<dbReference type="SUPFAM" id="SSF53098">
    <property type="entry name" value="Ribonuclease H-like"/>
    <property type="match status" value="1"/>
</dbReference>
<dbReference type="GO" id="GO:0004523">
    <property type="term" value="F:RNA-DNA hybrid ribonuclease activity"/>
    <property type="evidence" value="ECO:0007669"/>
    <property type="project" value="InterPro"/>
</dbReference>
<keyword evidence="9" id="KW-1185">Reference proteome</keyword>
<gene>
    <name evidence="8" type="primary">Hervk_2</name>
    <name evidence="8" type="ORF">ONYCOR_R15950</name>
</gene>
<protein>
    <submittedName>
        <fullName evidence="8">PO113 protein</fullName>
    </submittedName>
</protein>
<proteinExistence type="predicted"/>
<dbReference type="Pfam" id="PF00075">
    <property type="entry name" value="RNase_H"/>
    <property type="match status" value="1"/>
</dbReference>
<keyword evidence="2" id="KW-0548">Nucleotidyltransferase</keyword>
<comment type="caution">
    <text evidence="8">The sequence shown here is derived from an EMBL/GenBank/DDBJ whole genome shotgun (WGS) entry which is preliminary data.</text>
</comment>
<evidence type="ECO:0000259" key="7">
    <source>
        <dbReference type="PROSITE" id="PS50879"/>
    </source>
</evidence>
<evidence type="ECO:0000256" key="5">
    <source>
        <dbReference type="ARBA" id="ARBA00022801"/>
    </source>
</evidence>
<evidence type="ECO:0000256" key="2">
    <source>
        <dbReference type="ARBA" id="ARBA00022695"/>
    </source>
</evidence>
<dbReference type="OrthoDB" id="9395371at2759"/>
<dbReference type="PANTHER" id="PTHR41694:SF3">
    <property type="entry name" value="RNA-DIRECTED DNA POLYMERASE-RELATED"/>
    <property type="match status" value="1"/>
</dbReference>